<keyword evidence="4" id="KW-1185">Reference proteome</keyword>
<evidence type="ECO:0000313" key="3">
    <source>
        <dbReference type="EMBL" id="PIO58454.1"/>
    </source>
</evidence>
<dbReference type="InterPro" id="IPR050951">
    <property type="entry name" value="Retrovirus_Pol_polyprotein"/>
</dbReference>
<dbReference type="InterPro" id="IPR041577">
    <property type="entry name" value="RT_RNaseH_2"/>
</dbReference>
<gene>
    <name evidence="3" type="ORF">TELCIR_20111</name>
</gene>
<organism evidence="3 4">
    <name type="scientific">Teladorsagia circumcincta</name>
    <name type="common">Brown stomach worm</name>
    <name type="synonym">Ostertagia circumcincta</name>
    <dbReference type="NCBI Taxonomy" id="45464"/>
    <lineage>
        <taxon>Eukaryota</taxon>
        <taxon>Metazoa</taxon>
        <taxon>Ecdysozoa</taxon>
        <taxon>Nematoda</taxon>
        <taxon>Chromadorea</taxon>
        <taxon>Rhabditida</taxon>
        <taxon>Rhabditina</taxon>
        <taxon>Rhabditomorpha</taxon>
        <taxon>Strongyloidea</taxon>
        <taxon>Trichostrongylidae</taxon>
        <taxon>Teladorsagia</taxon>
    </lineage>
</organism>
<protein>
    <recommendedName>
        <fullName evidence="2">Reverse transcriptase/retrotransposon-derived protein RNase H-like domain-containing protein</fullName>
    </recommendedName>
</protein>
<evidence type="ECO:0000259" key="2">
    <source>
        <dbReference type="Pfam" id="PF17919"/>
    </source>
</evidence>
<dbReference type="SUPFAM" id="SSF56672">
    <property type="entry name" value="DNA/RNA polymerases"/>
    <property type="match status" value="1"/>
</dbReference>
<evidence type="ECO:0000256" key="1">
    <source>
        <dbReference type="ARBA" id="ARBA00023268"/>
    </source>
</evidence>
<dbReference type="PANTHER" id="PTHR37984">
    <property type="entry name" value="PROTEIN CBG26694"/>
    <property type="match status" value="1"/>
</dbReference>
<dbReference type="AlphaFoldDB" id="A0A2G9TKE1"/>
<reference evidence="3 4" key="1">
    <citation type="submission" date="2015-09" db="EMBL/GenBank/DDBJ databases">
        <title>Draft genome of the parasitic nematode Teladorsagia circumcincta isolate WARC Sus (inbred).</title>
        <authorList>
            <person name="Mitreva M."/>
        </authorList>
    </citation>
    <scope>NUCLEOTIDE SEQUENCE [LARGE SCALE GENOMIC DNA]</scope>
    <source>
        <strain evidence="3 4">S</strain>
    </source>
</reference>
<name>A0A2G9TKE1_TELCI</name>
<dbReference type="Gene3D" id="3.30.70.270">
    <property type="match status" value="1"/>
</dbReference>
<proteinExistence type="predicted"/>
<keyword evidence="1" id="KW-0511">Multifunctional enzyme</keyword>
<accession>A0A2G9TKE1</accession>
<dbReference type="PANTHER" id="PTHR37984:SF5">
    <property type="entry name" value="PROTEIN NYNRIN-LIKE"/>
    <property type="match status" value="1"/>
</dbReference>
<feature type="non-terminal residue" evidence="3">
    <location>
        <position position="104"/>
    </location>
</feature>
<sequence>MRQLPASLDALLKKNVPFKWSSECQNTFDKAKEILASPLLLTHYDPKLDLIIAADASDYGIGAVILHRFADGSEKALSHASPSLTETEKKYGQIENEGLALFYA</sequence>
<dbReference type="Pfam" id="PF17919">
    <property type="entry name" value="RT_RNaseH_2"/>
    <property type="match status" value="1"/>
</dbReference>
<dbReference type="InterPro" id="IPR043128">
    <property type="entry name" value="Rev_trsase/Diguanyl_cyclase"/>
</dbReference>
<dbReference type="GO" id="GO:0003824">
    <property type="term" value="F:catalytic activity"/>
    <property type="evidence" value="ECO:0007669"/>
    <property type="project" value="UniProtKB-KW"/>
</dbReference>
<dbReference type="OrthoDB" id="5864996at2759"/>
<dbReference type="Proteomes" id="UP000230423">
    <property type="component" value="Unassembled WGS sequence"/>
</dbReference>
<feature type="domain" description="Reverse transcriptase/retrotransposon-derived protein RNase H-like" evidence="2">
    <location>
        <begin position="20"/>
        <end position="104"/>
    </location>
</feature>
<dbReference type="EMBL" id="KZ361105">
    <property type="protein sequence ID" value="PIO58454.1"/>
    <property type="molecule type" value="Genomic_DNA"/>
</dbReference>
<dbReference type="InterPro" id="IPR043502">
    <property type="entry name" value="DNA/RNA_pol_sf"/>
</dbReference>
<evidence type="ECO:0000313" key="4">
    <source>
        <dbReference type="Proteomes" id="UP000230423"/>
    </source>
</evidence>